<evidence type="ECO:0000313" key="3">
    <source>
        <dbReference type="EMBL" id="MBF4808134.1"/>
    </source>
</evidence>
<dbReference type="AlphaFoldDB" id="A0A930VYD6"/>
<evidence type="ECO:0000313" key="4">
    <source>
        <dbReference type="Proteomes" id="UP000698335"/>
    </source>
</evidence>
<proteinExistence type="predicted"/>
<feature type="non-terminal residue" evidence="3">
    <location>
        <position position="56"/>
    </location>
</feature>
<dbReference type="EMBL" id="JABZGW010000240">
    <property type="protein sequence ID" value="MBF4808134.1"/>
    <property type="molecule type" value="Genomic_DNA"/>
</dbReference>
<feature type="domain" description="Heparan-alpha-glucosaminide N-acetyltransferase catalytic" evidence="2">
    <location>
        <begin position="15"/>
        <end position="54"/>
    </location>
</feature>
<keyword evidence="1" id="KW-0472">Membrane</keyword>
<name>A0A930VYD6_9ACTN</name>
<organism evidence="3 4">
    <name type="scientific">Lancefieldella rimae</name>
    <dbReference type="NCBI Taxonomy" id="1383"/>
    <lineage>
        <taxon>Bacteria</taxon>
        <taxon>Bacillati</taxon>
        <taxon>Actinomycetota</taxon>
        <taxon>Coriobacteriia</taxon>
        <taxon>Coriobacteriales</taxon>
        <taxon>Atopobiaceae</taxon>
        <taxon>Lancefieldella</taxon>
    </lineage>
</organism>
<accession>A0A930VYD6</accession>
<protein>
    <submittedName>
        <fullName evidence="3">DUF1624 domain-containing protein</fullName>
    </submittedName>
</protein>
<evidence type="ECO:0000256" key="1">
    <source>
        <dbReference type="SAM" id="Phobius"/>
    </source>
</evidence>
<keyword evidence="1" id="KW-0812">Transmembrane</keyword>
<gene>
    <name evidence="3" type="ORF">HXK26_05515</name>
</gene>
<reference evidence="3" key="1">
    <citation type="submission" date="2020-04" db="EMBL/GenBank/DDBJ databases">
        <title>Deep metagenomics examines the oral microbiome during advanced dental caries in children, revealing novel taxa and co-occurrences with host molecules.</title>
        <authorList>
            <person name="Baker J.L."/>
            <person name="Morton J.T."/>
            <person name="Dinis M."/>
            <person name="Alvarez R."/>
            <person name="Tran N.C."/>
            <person name="Knight R."/>
            <person name="Edlund A."/>
        </authorList>
    </citation>
    <scope>NUCLEOTIDE SEQUENCE</scope>
    <source>
        <strain evidence="3">JCVI_38_bin.5</strain>
    </source>
</reference>
<evidence type="ECO:0000259" key="2">
    <source>
        <dbReference type="Pfam" id="PF07786"/>
    </source>
</evidence>
<keyword evidence="1" id="KW-1133">Transmembrane helix</keyword>
<comment type="caution">
    <text evidence="3">The sequence shown here is derived from an EMBL/GenBank/DDBJ whole genome shotgun (WGS) entry which is preliminary data.</text>
</comment>
<dbReference type="Proteomes" id="UP000698335">
    <property type="component" value="Unassembled WGS sequence"/>
</dbReference>
<dbReference type="Pfam" id="PF07786">
    <property type="entry name" value="HGSNAT_cat"/>
    <property type="match status" value="1"/>
</dbReference>
<sequence length="56" mass="6622">MDTSELLPKNHTEGRIEFFDIWRGLVIVSMVLFHFVYDLVYLSGMHLSWFASPFID</sequence>
<dbReference type="InterPro" id="IPR012429">
    <property type="entry name" value="HGSNAT_cat"/>
</dbReference>
<feature type="transmembrane region" description="Helical" evidence="1">
    <location>
        <begin position="21"/>
        <end position="42"/>
    </location>
</feature>